<comment type="caution">
    <text evidence="2">The sequence shown here is derived from an EMBL/GenBank/DDBJ whole genome shotgun (WGS) entry which is preliminary data.</text>
</comment>
<proteinExistence type="predicted"/>
<accession>A0A426Z4X4</accession>
<name>A0A426Z4X4_ENSVE</name>
<reference evidence="2 3" key="1">
    <citation type="journal article" date="2014" name="Agronomy (Basel)">
        <title>A Draft Genome Sequence for Ensete ventricosum, the Drought-Tolerant Tree Against Hunger.</title>
        <authorList>
            <person name="Harrison J."/>
            <person name="Moore K.A."/>
            <person name="Paszkiewicz K."/>
            <person name="Jones T."/>
            <person name="Grant M."/>
            <person name="Ambacheew D."/>
            <person name="Muzemil S."/>
            <person name="Studholme D.J."/>
        </authorList>
    </citation>
    <scope>NUCLEOTIDE SEQUENCE [LARGE SCALE GENOMIC DNA]</scope>
</reference>
<evidence type="ECO:0000313" key="3">
    <source>
        <dbReference type="Proteomes" id="UP000287651"/>
    </source>
</evidence>
<dbReference type="AlphaFoldDB" id="A0A426Z4X4"/>
<protein>
    <submittedName>
        <fullName evidence="2">Uncharacterized protein</fullName>
    </submittedName>
</protein>
<keyword evidence="1" id="KW-0175">Coiled coil</keyword>
<evidence type="ECO:0000256" key="1">
    <source>
        <dbReference type="SAM" id="Coils"/>
    </source>
</evidence>
<evidence type="ECO:0000313" key="2">
    <source>
        <dbReference type="EMBL" id="RRT59035.1"/>
    </source>
</evidence>
<feature type="coiled-coil region" evidence="1">
    <location>
        <begin position="142"/>
        <end position="190"/>
    </location>
</feature>
<gene>
    <name evidence="2" type="ORF">B296_00015221</name>
</gene>
<dbReference type="Proteomes" id="UP000287651">
    <property type="component" value="Unassembled WGS sequence"/>
</dbReference>
<dbReference type="EMBL" id="AMZH03008397">
    <property type="protein sequence ID" value="RRT59035.1"/>
    <property type="molecule type" value="Genomic_DNA"/>
</dbReference>
<organism evidence="2 3">
    <name type="scientific">Ensete ventricosum</name>
    <name type="common">Abyssinian banana</name>
    <name type="synonym">Musa ensete</name>
    <dbReference type="NCBI Taxonomy" id="4639"/>
    <lineage>
        <taxon>Eukaryota</taxon>
        <taxon>Viridiplantae</taxon>
        <taxon>Streptophyta</taxon>
        <taxon>Embryophyta</taxon>
        <taxon>Tracheophyta</taxon>
        <taxon>Spermatophyta</taxon>
        <taxon>Magnoliopsida</taxon>
        <taxon>Liliopsida</taxon>
        <taxon>Zingiberales</taxon>
        <taxon>Musaceae</taxon>
        <taxon>Ensete</taxon>
    </lineage>
</organism>
<sequence length="190" mass="20846">MGNVPPIFHEESELVGKLRGILPYSRAIKDMIEAWLIEVGLSSEPRGIPRAGEGQGYAPEKVKSKGKELIKEVVEPAKTLEGPRRLPTMKKLCAMGGRVGDDKYLAAQVPDLLGPQARAPLKVLELKLGVGPDAMATVKKWAVDLKVEVKRLRAEVEHLKAALEDTKQHCQALEREAKKSQGEAKNLRST</sequence>